<name>D5UU20_TSUPD</name>
<evidence type="ECO:0000313" key="3">
    <source>
        <dbReference type="Proteomes" id="UP000001213"/>
    </source>
</evidence>
<dbReference type="Gene3D" id="3.40.630.30">
    <property type="match status" value="1"/>
</dbReference>
<keyword evidence="2" id="KW-0808">Transferase</keyword>
<dbReference type="Pfam" id="PF00583">
    <property type="entry name" value="Acetyltransf_1"/>
    <property type="match status" value="1"/>
</dbReference>
<dbReference type="EMBL" id="CP001966">
    <property type="protein sequence ID" value="ADG79523.1"/>
    <property type="molecule type" value="Genomic_DNA"/>
</dbReference>
<dbReference type="HOGENOM" id="CLU_081840_1_0_11"/>
<sequence length="174" mass="18184">MLIRRELPGDIAAIAAVHRSAFAALAPPDHETPVEVGLVAALRDSSAWIPELSLVAEAAGTVVGHVCLTRGTVDDRPVLALGPLGVRTDAQSGGTGSALMHAPLSAADALGEPLVVLLGHAGYYPRFGFVAAADLGIRPDVADWAGDSFLARPLTSYTADLTGEFRYPRPFYEL</sequence>
<dbReference type="SUPFAM" id="SSF55729">
    <property type="entry name" value="Acyl-CoA N-acyltransferases (Nat)"/>
    <property type="match status" value="1"/>
</dbReference>
<dbReference type="RefSeq" id="WP_013127536.1">
    <property type="nucleotide sequence ID" value="NC_014158.1"/>
</dbReference>
<organism evidence="2 3">
    <name type="scientific">Tsukamurella paurometabola (strain ATCC 8368 / DSM 20162 / CCUG 35730 / CIP 100753 / JCM 10117 / KCTC 9821 / NBRC 16120 / NCIMB 702349 / NCTC 13040)</name>
    <name type="common">Corynebacterium paurometabolum</name>
    <dbReference type="NCBI Taxonomy" id="521096"/>
    <lineage>
        <taxon>Bacteria</taxon>
        <taxon>Bacillati</taxon>
        <taxon>Actinomycetota</taxon>
        <taxon>Actinomycetes</taxon>
        <taxon>Mycobacteriales</taxon>
        <taxon>Tsukamurellaceae</taxon>
        <taxon>Tsukamurella</taxon>
    </lineage>
</organism>
<dbReference type="InterPro" id="IPR000182">
    <property type="entry name" value="GNAT_dom"/>
</dbReference>
<dbReference type="Proteomes" id="UP000001213">
    <property type="component" value="Chromosome"/>
</dbReference>
<dbReference type="AlphaFoldDB" id="D5UU20"/>
<keyword evidence="3" id="KW-1185">Reference proteome</keyword>
<dbReference type="KEGG" id="tpr:Tpau_2925"/>
<dbReference type="PROSITE" id="PS51186">
    <property type="entry name" value="GNAT"/>
    <property type="match status" value="1"/>
</dbReference>
<reference evidence="2 3" key="2">
    <citation type="journal article" date="2011" name="Stand. Genomic Sci.">
        <title>Complete genome sequence of Tsukamurella paurometabola type strain (no. 33).</title>
        <authorList>
            <person name="Munk A.C."/>
            <person name="Lapidus A."/>
            <person name="Lucas S."/>
            <person name="Nolan M."/>
            <person name="Tice H."/>
            <person name="Cheng J.F."/>
            <person name="Del Rio T.G."/>
            <person name="Goodwin L."/>
            <person name="Pitluck S."/>
            <person name="Liolios K."/>
            <person name="Huntemann M."/>
            <person name="Ivanova N."/>
            <person name="Mavromatis K."/>
            <person name="Mikhailova N."/>
            <person name="Pati A."/>
            <person name="Chen A."/>
            <person name="Palaniappan K."/>
            <person name="Tapia R."/>
            <person name="Han C."/>
            <person name="Land M."/>
            <person name="Hauser L."/>
            <person name="Chang Y.J."/>
            <person name="Jeffries C.D."/>
            <person name="Brettin T."/>
            <person name="Yasawong M."/>
            <person name="Brambilla E.M."/>
            <person name="Rohde M."/>
            <person name="Sikorski J."/>
            <person name="Goker M."/>
            <person name="Detter J.C."/>
            <person name="Woyke T."/>
            <person name="Bristow J."/>
            <person name="Eisen J.A."/>
            <person name="Markowitz V."/>
            <person name="Hugenholtz P."/>
            <person name="Kyrpides N.C."/>
            <person name="Klenk H.P."/>
        </authorList>
    </citation>
    <scope>NUCLEOTIDE SEQUENCE [LARGE SCALE GENOMIC DNA]</scope>
    <source>
        <strain evidence="3">ATCC 8368 / DSM 20162 / CCUG 35730 / CIP 100753 / JCM 10117 / KCTC 9821 / NBRC 16120 / NCIMB 702349 / NCTC 13040</strain>
    </source>
</reference>
<dbReference type="eggNOG" id="COG3153">
    <property type="taxonomic scope" value="Bacteria"/>
</dbReference>
<evidence type="ECO:0000259" key="1">
    <source>
        <dbReference type="PROSITE" id="PS51186"/>
    </source>
</evidence>
<reference evidence="3" key="1">
    <citation type="submission" date="2010-03" db="EMBL/GenBank/DDBJ databases">
        <title>The complete chromosome of Tsukamurella paurometabola DSM 20162.</title>
        <authorList>
            <consortium name="US DOE Joint Genome Institute (JGI-PGF)"/>
            <person name="Lucas S."/>
            <person name="Copeland A."/>
            <person name="Lapidus A."/>
            <person name="Glavina del Rio T."/>
            <person name="Dalin E."/>
            <person name="Tice H."/>
            <person name="Bruce D."/>
            <person name="Goodwin L."/>
            <person name="Pitluck S."/>
            <person name="Kyrpides N."/>
            <person name="Mavromatis K."/>
            <person name="Ivanova N."/>
            <person name="Mikhailova N."/>
            <person name="Munk A.C."/>
            <person name="Brettin T."/>
            <person name="Detter J.C."/>
            <person name="Tapia R."/>
            <person name="Han C."/>
            <person name="Larimer F."/>
            <person name="Land M."/>
            <person name="Hauser L."/>
            <person name="Markowitz V."/>
            <person name="Cheng J.-F."/>
            <person name="Hugenholtz P."/>
            <person name="Woyke T."/>
            <person name="Wu D."/>
            <person name="Jando M."/>
            <person name="Brambilla E."/>
            <person name="Klenk H.-P."/>
            <person name="Eisen J.A."/>
        </authorList>
    </citation>
    <scope>NUCLEOTIDE SEQUENCE [LARGE SCALE GENOMIC DNA]</scope>
    <source>
        <strain evidence="3">ATCC 8368 / DSM 20162 / CCUG 35730 / CIP 100753 / JCM 10117 / KCTC 9821 / NBRC 16120 / NCIMB 702349 / NCTC 13040</strain>
    </source>
</reference>
<dbReference type="CDD" id="cd04301">
    <property type="entry name" value="NAT_SF"/>
    <property type="match status" value="1"/>
</dbReference>
<dbReference type="GO" id="GO:0016747">
    <property type="term" value="F:acyltransferase activity, transferring groups other than amino-acyl groups"/>
    <property type="evidence" value="ECO:0007669"/>
    <property type="project" value="InterPro"/>
</dbReference>
<feature type="domain" description="N-acetyltransferase" evidence="1">
    <location>
        <begin position="1"/>
        <end position="155"/>
    </location>
</feature>
<evidence type="ECO:0000313" key="2">
    <source>
        <dbReference type="EMBL" id="ADG79523.1"/>
    </source>
</evidence>
<dbReference type="InterPro" id="IPR016181">
    <property type="entry name" value="Acyl_CoA_acyltransferase"/>
</dbReference>
<proteinExistence type="predicted"/>
<accession>D5UU20</accession>
<dbReference type="STRING" id="521096.Tpau_2925"/>
<gene>
    <name evidence="2" type="ordered locus">Tpau_2925</name>
</gene>
<protein>
    <submittedName>
        <fullName evidence="2">GCN5-related N-acetyltransferase</fullName>
    </submittedName>
</protein>